<reference evidence="2 3" key="2">
    <citation type="submission" date="2024-07" db="EMBL/GenBank/DDBJ databases">
        <authorList>
            <person name="Akdeniz Z."/>
        </authorList>
    </citation>
    <scope>NUCLEOTIDE SEQUENCE [LARGE SCALE GENOMIC DNA]</scope>
</reference>
<evidence type="ECO:0000313" key="1">
    <source>
        <dbReference type="EMBL" id="CAI9943622.1"/>
    </source>
</evidence>
<accession>A0AA86PZB7</accession>
<evidence type="ECO:0000313" key="3">
    <source>
        <dbReference type="Proteomes" id="UP001642409"/>
    </source>
</evidence>
<proteinExistence type="predicted"/>
<name>A0AA86PZB7_9EUKA</name>
<organism evidence="1">
    <name type="scientific">Hexamita inflata</name>
    <dbReference type="NCBI Taxonomy" id="28002"/>
    <lineage>
        <taxon>Eukaryota</taxon>
        <taxon>Metamonada</taxon>
        <taxon>Diplomonadida</taxon>
        <taxon>Hexamitidae</taxon>
        <taxon>Hexamitinae</taxon>
        <taxon>Hexamita</taxon>
    </lineage>
</organism>
<dbReference type="Proteomes" id="UP001642409">
    <property type="component" value="Unassembled WGS sequence"/>
</dbReference>
<sequence>MEDAMLCVLNVTLTDSIIKQGFVSFRSSDSQNELFSWYKIQARSLLCYDRAKSLAYYVYMNDNEQVNLTTNNYEIFNNRHFNEVVCVIVYHADNNQIKYYVFTTSTRVHQTERYVGAYLFINRHVYMFTSEHAHNN</sequence>
<reference evidence="1" key="1">
    <citation type="submission" date="2023-06" db="EMBL/GenBank/DDBJ databases">
        <authorList>
            <person name="Kurt Z."/>
        </authorList>
    </citation>
    <scope>NUCLEOTIDE SEQUENCE</scope>
</reference>
<protein>
    <submittedName>
        <fullName evidence="2">Hypothetical_protein</fullName>
    </submittedName>
</protein>
<dbReference type="EMBL" id="CAXDID020000438">
    <property type="protein sequence ID" value="CAL6091733.1"/>
    <property type="molecule type" value="Genomic_DNA"/>
</dbReference>
<comment type="caution">
    <text evidence="1">The sequence shown here is derived from an EMBL/GenBank/DDBJ whole genome shotgun (WGS) entry which is preliminary data.</text>
</comment>
<gene>
    <name evidence="1" type="ORF">HINF_LOCUS31267</name>
    <name evidence="2" type="ORF">HINF_LOCUS65928</name>
</gene>
<dbReference type="EMBL" id="CATOUU010000717">
    <property type="protein sequence ID" value="CAI9943622.1"/>
    <property type="molecule type" value="Genomic_DNA"/>
</dbReference>
<keyword evidence="3" id="KW-1185">Reference proteome</keyword>
<evidence type="ECO:0000313" key="2">
    <source>
        <dbReference type="EMBL" id="CAL6091733.1"/>
    </source>
</evidence>
<dbReference type="AlphaFoldDB" id="A0AA86PZB7"/>